<accession>A0A3M6QZV7</accession>
<dbReference type="PROSITE" id="PS50943">
    <property type="entry name" value="HTH_CROC1"/>
    <property type="match status" value="1"/>
</dbReference>
<dbReference type="GO" id="GO:0003677">
    <property type="term" value="F:DNA binding"/>
    <property type="evidence" value="ECO:0007669"/>
    <property type="project" value="InterPro"/>
</dbReference>
<evidence type="ECO:0000259" key="1">
    <source>
        <dbReference type="PROSITE" id="PS50943"/>
    </source>
</evidence>
<dbReference type="SUPFAM" id="SSF47413">
    <property type="entry name" value="lambda repressor-like DNA-binding domains"/>
    <property type="match status" value="1"/>
</dbReference>
<dbReference type="AlphaFoldDB" id="A0A3M6QZV7"/>
<dbReference type="InterPro" id="IPR001387">
    <property type="entry name" value="Cro/C1-type_HTH"/>
</dbReference>
<dbReference type="EMBL" id="RDQO01000001">
    <property type="protein sequence ID" value="RMX08518.1"/>
    <property type="molecule type" value="Genomic_DNA"/>
</dbReference>
<name>A0A3M6QZV7_9BURK</name>
<comment type="caution">
    <text evidence="2">The sequence shown here is derived from an EMBL/GenBank/DDBJ whole genome shotgun (WGS) entry which is preliminary data.</text>
</comment>
<dbReference type="SMART" id="SM00530">
    <property type="entry name" value="HTH_XRE"/>
    <property type="match status" value="1"/>
</dbReference>
<gene>
    <name evidence="2" type="ORF">D8I35_05430</name>
</gene>
<dbReference type="Gene3D" id="1.10.260.40">
    <property type="entry name" value="lambda repressor-like DNA-binding domains"/>
    <property type="match status" value="1"/>
</dbReference>
<organism evidence="2 3">
    <name type="scientific">Corticibacter populi</name>
    <dbReference type="NCBI Taxonomy" id="1550736"/>
    <lineage>
        <taxon>Bacteria</taxon>
        <taxon>Pseudomonadati</taxon>
        <taxon>Pseudomonadota</taxon>
        <taxon>Betaproteobacteria</taxon>
        <taxon>Burkholderiales</taxon>
        <taxon>Comamonadaceae</taxon>
        <taxon>Corticibacter</taxon>
    </lineage>
</organism>
<evidence type="ECO:0000313" key="2">
    <source>
        <dbReference type="EMBL" id="RMX08518.1"/>
    </source>
</evidence>
<dbReference type="OrthoDB" id="6446140at2"/>
<protein>
    <submittedName>
        <fullName evidence="2">XRE family transcriptional regulator</fullName>
    </submittedName>
</protein>
<feature type="domain" description="HTH cro/C1-type" evidence="1">
    <location>
        <begin position="4"/>
        <end position="63"/>
    </location>
</feature>
<dbReference type="InterPro" id="IPR010982">
    <property type="entry name" value="Lambda_DNA-bd_dom_sf"/>
</dbReference>
<evidence type="ECO:0000313" key="3">
    <source>
        <dbReference type="Proteomes" id="UP000278006"/>
    </source>
</evidence>
<dbReference type="Pfam" id="PF01381">
    <property type="entry name" value="HTH_3"/>
    <property type="match status" value="1"/>
</dbReference>
<dbReference type="CDD" id="cd00093">
    <property type="entry name" value="HTH_XRE"/>
    <property type="match status" value="1"/>
</dbReference>
<reference evidence="2 3" key="1">
    <citation type="submission" date="2018-10" db="EMBL/GenBank/DDBJ databases">
        <title>Draft genome of Cortibacter populi DSM10536.</title>
        <authorList>
            <person name="Bernier A.-M."/>
            <person name="Bernard K."/>
        </authorList>
    </citation>
    <scope>NUCLEOTIDE SEQUENCE [LARGE SCALE GENOMIC DNA]</scope>
    <source>
        <strain evidence="2 3">DSM 105136</strain>
    </source>
</reference>
<keyword evidence="3" id="KW-1185">Reference proteome</keyword>
<dbReference type="Proteomes" id="UP000278006">
    <property type="component" value="Unassembled WGS sequence"/>
</dbReference>
<dbReference type="RefSeq" id="WP_122226644.1">
    <property type="nucleotide sequence ID" value="NZ_RDQO01000001.1"/>
</dbReference>
<sequence>MSTIKSIRSTLGLTQVDLARLAGCTQGAIGQFERGEASPSIETAKRLVASLRPLGLDLSLDQLYGLQPLPEPAKQAVEGV</sequence>
<proteinExistence type="predicted"/>